<accession>A0AAV9JU58</accession>
<evidence type="ECO:0000313" key="2">
    <source>
        <dbReference type="Proteomes" id="UP001324427"/>
    </source>
</evidence>
<comment type="caution">
    <text evidence="1">The sequence shown here is derived from an EMBL/GenBank/DDBJ whole genome shotgun (WGS) entry which is preliminary data.</text>
</comment>
<sequence>MDDNTTAPATDPPPDEALSALPPFYRWPPSIPAACWGSILTIGKVAEKTYHHIQRSTRLLALAPAPAARDEQLVAAVAEVSATEEEIGNLLSKISAKLEKLSAKLNRQVNELESTITGREEWYFSGDFTALTYGELDKSLERQSPQNAERFGSRLRDLVLGFDSSSRPADEGGVHDLYKMFIQKVSRAVQALRPLGADGTFQAFHVLIAIGIQRPFCSADHVFHALSGVLRSLGQPNFAFAAEVPNLVTTDEPLEWQSPAFWGFAAARRVT</sequence>
<dbReference type="Proteomes" id="UP001324427">
    <property type="component" value="Unassembled WGS sequence"/>
</dbReference>
<protein>
    <submittedName>
        <fullName evidence="1">Uncharacterized protein</fullName>
    </submittedName>
</protein>
<dbReference type="AlphaFoldDB" id="A0AAV9JU58"/>
<gene>
    <name evidence="1" type="ORF">LTR36_010820</name>
</gene>
<name>A0AAV9JU58_9PEZI</name>
<organism evidence="1 2">
    <name type="scientific">Oleoguttula mirabilis</name>
    <dbReference type="NCBI Taxonomy" id="1507867"/>
    <lineage>
        <taxon>Eukaryota</taxon>
        <taxon>Fungi</taxon>
        <taxon>Dikarya</taxon>
        <taxon>Ascomycota</taxon>
        <taxon>Pezizomycotina</taxon>
        <taxon>Dothideomycetes</taxon>
        <taxon>Dothideomycetidae</taxon>
        <taxon>Mycosphaerellales</taxon>
        <taxon>Teratosphaeriaceae</taxon>
        <taxon>Oleoguttula</taxon>
    </lineage>
</organism>
<dbReference type="EMBL" id="JAVFHQ010000009">
    <property type="protein sequence ID" value="KAK4548100.1"/>
    <property type="molecule type" value="Genomic_DNA"/>
</dbReference>
<keyword evidence="2" id="KW-1185">Reference proteome</keyword>
<evidence type="ECO:0000313" key="1">
    <source>
        <dbReference type="EMBL" id="KAK4548100.1"/>
    </source>
</evidence>
<reference evidence="1 2" key="1">
    <citation type="submission" date="2021-11" db="EMBL/GenBank/DDBJ databases">
        <title>Black yeast isolated from Biological Soil Crust.</title>
        <authorList>
            <person name="Kurbessoian T."/>
        </authorList>
    </citation>
    <scope>NUCLEOTIDE SEQUENCE [LARGE SCALE GENOMIC DNA]</scope>
    <source>
        <strain evidence="1 2">CCFEE 5522</strain>
    </source>
</reference>
<proteinExistence type="predicted"/>